<dbReference type="FunFam" id="3.90.470.20:FF:000003">
    <property type="entry name" value="L-aminoadipate-semialdehyde dehydrogenase-phosphopantetheinyl transferase"/>
    <property type="match status" value="1"/>
</dbReference>
<dbReference type="KEGG" id="pda:103705021"/>
<feature type="domain" description="4'-phosphopantetheinyl transferase" evidence="3">
    <location>
        <begin position="115"/>
        <end position="222"/>
    </location>
</feature>
<organism evidence="5 6">
    <name type="scientific">Phoenix dactylifera</name>
    <name type="common">Date palm</name>
    <dbReference type="NCBI Taxonomy" id="42345"/>
    <lineage>
        <taxon>Eukaryota</taxon>
        <taxon>Viridiplantae</taxon>
        <taxon>Streptophyta</taxon>
        <taxon>Embryophyta</taxon>
        <taxon>Tracheophyta</taxon>
        <taxon>Spermatophyta</taxon>
        <taxon>Magnoliopsida</taxon>
        <taxon>Liliopsida</taxon>
        <taxon>Arecaceae</taxon>
        <taxon>Coryphoideae</taxon>
        <taxon>Phoeniceae</taxon>
        <taxon>Phoenix</taxon>
    </lineage>
</organism>
<dbReference type="GO" id="GO:0019878">
    <property type="term" value="P:lysine biosynthetic process via aminoadipic acid"/>
    <property type="evidence" value="ECO:0007669"/>
    <property type="project" value="TreeGrafter"/>
</dbReference>
<dbReference type="GeneID" id="103705021"/>
<evidence type="ECO:0000313" key="6">
    <source>
        <dbReference type="RefSeq" id="XP_008786817.2"/>
    </source>
</evidence>
<evidence type="ECO:0000259" key="4">
    <source>
        <dbReference type="Pfam" id="PF22624"/>
    </source>
</evidence>
<dbReference type="GO" id="GO:0005829">
    <property type="term" value="C:cytosol"/>
    <property type="evidence" value="ECO:0007669"/>
    <property type="project" value="TreeGrafter"/>
</dbReference>
<dbReference type="Gene3D" id="3.90.470.20">
    <property type="entry name" value="4'-phosphopantetheinyl transferase domain"/>
    <property type="match status" value="2"/>
</dbReference>
<evidence type="ECO:0000256" key="2">
    <source>
        <dbReference type="ARBA" id="ARBA00022679"/>
    </source>
</evidence>
<sequence>MEDGVRRWLIDISQWNPSQDQFSSLVSRLPPHEQAAVTRFIKFEDRKRALVSRLLQYTIVHEVLGIPFGKIILDRTIEGKPYLNLERDFLLPNFNFNASHHGNYVGIASESVCLVGLDIFSLVVPQQGTTLEFIQNFSSYFTVLEWKKIVNAGTSDEILAEFCRYWCLKEAYVKAIGAGLGFGLHRLEFHHTNWTHISIRIDGVESREWRFCLFELDKRHWASVAKGHPRKAVESYQRALTHVDIEDEEYWKRLCLPEPGFTLRAVEQLLPLLN</sequence>
<evidence type="ECO:0000259" key="3">
    <source>
        <dbReference type="Pfam" id="PF01648"/>
    </source>
</evidence>
<dbReference type="PANTHER" id="PTHR12215:SF10">
    <property type="entry name" value="L-AMINOADIPATE-SEMIALDEHYDE DEHYDROGENASE-PHOSPHOPANTETHEINYL TRANSFERASE"/>
    <property type="match status" value="1"/>
</dbReference>
<dbReference type="Proteomes" id="UP000228380">
    <property type="component" value="Chromosome 12"/>
</dbReference>
<dbReference type="AlphaFoldDB" id="A0A8B7BWK2"/>
<dbReference type="Pfam" id="PF22624">
    <property type="entry name" value="AASDHPPT_N"/>
    <property type="match status" value="1"/>
</dbReference>
<dbReference type="InterPro" id="IPR008278">
    <property type="entry name" value="4-PPantetheinyl_Trfase_dom"/>
</dbReference>
<dbReference type="InterPro" id="IPR055066">
    <property type="entry name" value="AASDHPPT_N"/>
</dbReference>
<reference evidence="5" key="1">
    <citation type="journal article" date="2019" name="Nat. Commun.">
        <title>Genome-wide association mapping of date palm fruit traits.</title>
        <authorList>
            <person name="Hazzouri K.M."/>
            <person name="Gros-Balthazard M."/>
            <person name="Flowers J.M."/>
            <person name="Copetti D."/>
            <person name="Lemansour A."/>
            <person name="Lebrun M."/>
            <person name="Masmoudi K."/>
            <person name="Ferrand S."/>
            <person name="Dhar M.I."/>
            <person name="Fresquez Z.A."/>
            <person name="Rosas U."/>
            <person name="Zhang J."/>
            <person name="Talag J."/>
            <person name="Lee S."/>
            <person name="Kudrna D."/>
            <person name="Powell R.F."/>
            <person name="Leitch I.J."/>
            <person name="Krueger R.R."/>
            <person name="Wing R.A."/>
            <person name="Amiri K.M.A."/>
            <person name="Purugganan M.D."/>
        </authorList>
    </citation>
    <scope>NUCLEOTIDE SEQUENCE [LARGE SCALE GENOMIC DNA]</scope>
    <source>
        <strain evidence="5">cv. Khalas</strain>
    </source>
</reference>
<reference evidence="6" key="2">
    <citation type="submission" date="2025-08" db="UniProtKB">
        <authorList>
            <consortium name="RefSeq"/>
        </authorList>
    </citation>
    <scope>IDENTIFICATION</scope>
    <source>
        <tissue evidence="6">Young leaves</tissue>
    </source>
</reference>
<dbReference type="FunFam" id="3.90.470.20:FF:000013">
    <property type="entry name" value="L-aminoadipate-semialdehyde dehydrogenase-phosphopantetheinyl transferase"/>
    <property type="match status" value="1"/>
</dbReference>
<dbReference type="InterPro" id="IPR050559">
    <property type="entry name" value="P-Pant_transferase_sf"/>
</dbReference>
<feature type="domain" description="4'-phosphopantetheinyl transferase N-terminal" evidence="4">
    <location>
        <begin position="14"/>
        <end position="111"/>
    </location>
</feature>
<dbReference type="RefSeq" id="XP_008786817.2">
    <property type="nucleotide sequence ID" value="XM_008788595.4"/>
</dbReference>
<dbReference type="EC" id="2.7.8.7" evidence="1"/>
<proteinExistence type="predicted"/>
<dbReference type="OrthoDB" id="26719at2759"/>
<gene>
    <name evidence="6" type="primary">LOC103705021</name>
</gene>
<keyword evidence="2" id="KW-0808">Transferase</keyword>
<name>A0A8B7BWK2_PHODC</name>
<accession>A0A8B7BWK2</accession>
<protein>
    <recommendedName>
        <fullName evidence="1">holo-[acyl-carrier-protein] synthase</fullName>
        <ecNumber evidence="1">2.7.8.7</ecNumber>
    </recommendedName>
</protein>
<dbReference type="InterPro" id="IPR037143">
    <property type="entry name" value="4-PPantetheinyl_Trfase_dom_sf"/>
</dbReference>
<evidence type="ECO:0000256" key="1">
    <source>
        <dbReference type="ARBA" id="ARBA00013172"/>
    </source>
</evidence>
<dbReference type="GO" id="GO:0000287">
    <property type="term" value="F:magnesium ion binding"/>
    <property type="evidence" value="ECO:0007669"/>
    <property type="project" value="InterPro"/>
</dbReference>
<evidence type="ECO:0000313" key="5">
    <source>
        <dbReference type="Proteomes" id="UP000228380"/>
    </source>
</evidence>
<dbReference type="SUPFAM" id="SSF56214">
    <property type="entry name" value="4'-phosphopantetheinyl transferase"/>
    <property type="match status" value="2"/>
</dbReference>
<dbReference type="PANTHER" id="PTHR12215">
    <property type="entry name" value="PHOSPHOPANTETHEINE TRANSFERASE"/>
    <property type="match status" value="1"/>
</dbReference>
<dbReference type="Pfam" id="PF01648">
    <property type="entry name" value="ACPS"/>
    <property type="match status" value="1"/>
</dbReference>
<keyword evidence="5" id="KW-1185">Reference proteome</keyword>
<dbReference type="GO" id="GO:0008897">
    <property type="term" value="F:holo-[acyl-carrier-protein] synthase activity"/>
    <property type="evidence" value="ECO:0007669"/>
    <property type="project" value="UniProtKB-EC"/>
</dbReference>